<evidence type="ECO:0000313" key="2">
    <source>
        <dbReference type="EMBL" id="TNN78013.1"/>
    </source>
</evidence>
<feature type="compositionally biased region" description="Basic and acidic residues" evidence="1">
    <location>
        <begin position="13"/>
        <end position="24"/>
    </location>
</feature>
<dbReference type="Proteomes" id="UP000314294">
    <property type="component" value="Unassembled WGS sequence"/>
</dbReference>
<name>A0A4Z2ILG2_9TELE</name>
<gene>
    <name evidence="2" type="ORF">EYF80_011767</name>
</gene>
<accession>A0A4Z2ILG2</accession>
<comment type="caution">
    <text evidence="2">The sequence shown here is derived from an EMBL/GenBank/DDBJ whole genome shotgun (WGS) entry which is preliminary data.</text>
</comment>
<reference evidence="2 3" key="1">
    <citation type="submission" date="2019-03" db="EMBL/GenBank/DDBJ databases">
        <title>First draft genome of Liparis tanakae, snailfish: a comprehensive survey of snailfish specific genes.</title>
        <authorList>
            <person name="Kim W."/>
            <person name="Song I."/>
            <person name="Jeong J.-H."/>
            <person name="Kim D."/>
            <person name="Kim S."/>
            <person name="Ryu S."/>
            <person name="Song J.Y."/>
            <person name="Lee S.K."/>
        </authorList>
    </citation>
    <scope>NUCLEOTIDE SEQUENCE [LARGE SCALE GENOMIC DNA]</scope>
    <source>
        <tissue evidence="2">Muscle</tissue>
    </source>
</reference>
<evidence type="ECO:0000313" key="3">
    <source>
        <dbReference type="Proteomes" id="UP000314294"/>
    </source>
</evidence>
<evidence type="ECO:0000256" key="1">
    <source>
        <dbReference type="SAM" id="MobiDB-lite"/>
    </source>
</evidence>
<dbReference type="EMBL" id="SRLO01000077">
    <property type="protein sequence ID" value="TNN78013.1"/>
    <property type="molecule type" value="Genomic_DNA"/>
</dbReference>
<proteinExistence type="predicted"/>
<sequence length="241" mass="26272">MSNSDPIRRRAGRGKETHGEEKESPFLPHPATPLPLKPVCPGAADITPLMGCSLVGSHCGLKGHSAWAVGGGGGVTSGSVCGPRPEIGLLDTWKDFQPVTQKSIEVYDVVKKRKETQTDNETHTSVERLKPATFQHYTVFSLGPGSSPWPSLDCSSAPSSGFEGRLKQVWNRIPLCIVHNVSITHKMCILGSVPNTTPRHSEQTDSWCPPDAAWLAEARLNTYAHTHIDIQPYVRHAGERR</sequence>
<keyword evidence="3" id="KW-1185">Reference proteome</keyword>
<dbReference type="AlphaFoldDB" id="A0A4Z2ILG2"/>
<feature type="region of interest" description="Disordered" evidence="1">
    <location>
        <begin position="1"/>
        <end position="33"/>
    </location>
</feature>
<organism evidence="2 3">
    <name type="scientific">Liparis tanakae</name>
    <name type="common">Tanaka's snailfish</name>
    <dbReference type="NCBI Taxonomy" id="230148"/>
    <lineage>
        <taxon>Eukaryota</taxon>
        <taxon>Metazoa</taxon>
        <taxon>Chordata</taxon>
        <taxon>Craniata</taxon>
        <taxon>Vertebrata</taxon>
        <taxon>Euteleostomi</taxon>
        <taxon>Actinopterygii</taxon>
        <taxon>Neopterygii</taxon>
        <taxon>Teleostei</taxon>
        <taxon>Neoteleostei</taxon>
        <taxon>Acanthomorphata</taxon>
        <taxon>Eupercaria</taxon>
        <taxon>Perciformes</taxon>
        <taxon>Cottioidei</taxon>
        <taxon>Cottales</taxon>
        <taxon>Liparidae</taxon>
        <taxon>Liparis</taxon>
    </lineage>
</organism>
<protein>
    <submittedName>
        <fullName evidence="2">Uncharacterized protein</fullName>
    </submittedName>
</protein>